<keyword evidence="5" id="KW-1133">Transmembrane helix</keyword>
<dbReference type="InterPro" id="IPR003609">
    <property type="entry name" value="Pan_app"/>
</dbReference>
<keyword evidence="3" id="KW-1015">Disulfide bond</keyword>
<dbReference type="Gene3D" id="2.90.10.30">
    <property type="match status" value="1"/>
</dbReference>
<gene>
    <name evidence="7" type="ORF">M569_15666</name>
</gene>
<evidence type="ECO:0000256" key="3">
    <source>
        <dbReference type="ARBA" id="ARBA00023157"/>
    </source>
</evidence>
<reference evidence="7 8" key="1">
    <citation type="journal article" date="2013" name="BMC Genomics">
        <title>The miniature genome of a carnivorous plant Genlisea aurea contains a low number of genes and short non-coding sequences.</title>
        <authorList>
            <person name="Leushkin E.V."/>
            <person name="Sutormin R.A."/>
            <person name="Nabieva E.R."/>
            <person name="Penin A.A."/>
            <person name="Kondrashov A.S."/>
            <person name="Logacheva M.D."/>
        </authorList>
    </citation>
    <scope>NUCLEOTIDE SEQUENCE [LARGE SCALE GENOMIC DNA]</scope>
</reference>
<dbReference type="OrthoDB" id="590879at2759"/>
<dbReference type="AlphaFoldDB" id="S8BXM1"/>
<evidence type="ECO:0000256" key="5">
    <source>
        <dbReference type="SAM" id="Phobius"/>
    </source>
</evidence>
<dbReference type="Pfam" id="PF00954">
    <property type="entry name" value="S_locus_glycop"/>
    <property type="match status" value="1"/>
</dbReference>
<evidence type="ECO:0000256" key="1">
    <source>
        <dbReference type="ARBA" id="ARBA00003061"/>
    </source>
</evidence>
<dbReference type="InterPro" id="IPR000858">
    <property type="entry name" value="S_locus_glycoprot_dom"/>
</dbReference>
<accession>S8BXM1</accession>
<dbReference type="SUPFAM" id="SSF51110">
    <property type="entry name" value="alpha-D-mannose-specific plant lectins"/>
    <property type="match status" value="1"/>
</dbReference>
<sequence length="451" mass="49007">ELLVGFTATPDPGTGSFQELLTDSTGNYSLCFLRVQRNQLNLGVIHRPSEIPVWSAAVERFPNWDGGETRVLFNGSLVLASGVTGEVYWSTQTSGDRVFLSDSSNLVVQKFSGGITLWQSFDFPSDTLVENQNFTPAMALVSANGLYSMKLGHDFFGLYQKIAGQVPGSGQMYFRHGALQAKAEIRNGQPVYLILEPDGFLGMFQNSLIPVDVLAFNTFQRNMTGNRRVRLESDGNLKAYYWTGSGWVLDYQAITDFCDLPRSCGSYGLCRQGAGCSCLDNRTEFSSGGCAPAEDENSGGLCGGGRFKILRRSGVELPFKELMGYRKTASMEACEATCAANCTCWGVVYSNSSGFCYSVDYPVETLVAVDDGTKMGYFKVREGVRRSGGGLGAWFGAVLGAVFGVSLILLGIIGVRMYILKRRGIELEEGMESGVGPYKDLGSESSRSIEL</sequence>
<keyword evidence="5" id="KW-0472">Membrane</keyword>
<keyword evidence="5" id="KW-0812">Transmembrane</keyword>
<dbReference type="PROSITE" id="PS50948">
    <property type="entry name" value="PAN"/>
    <property type="match status" value="1"/>
</dbReference>
<feature type="transmembrane region" description="Helical" evidence="5">
    <location>
        <begin position="391"/>
        <end position="415"/>
    </location>
</feature>
<dbReference type="InterPro" id="IPR036426">
    <property type="entry name" value="Bulb-type_lectin_dom_sf"/>
</dbReference>
<keyword evidence="4" id="KW-0325">Glycoprotein</keyword>
<keyword evidence="8" id="KW-1185">Reference proteome</keyword>
<name>S8BXM1_9LAMI</name>
<dbReference type="Proteomes" id="UP000015453">
    <property type="component" value="Unassembled WGS sequence"/>
</dbReference>
<organism evidence="7 8">
    <name type="scientific">Genlisea aurea</name>
    <dbReference type="NCBI Taxonomy" id="192259"/>
    <lineage>
        <taxon>Eukaryota</taxon>
        <taxon>Viridiplantae</taxon>
        <taxon>Streptophyta</taxon>
        <taxon>Embryophyta</taxon>
        <taxon>Tracheophyta</taxon>
        <taxon>Spermatophyta</taxon>
        <taxon>Magnoliopsida</taxon>
        <taxon>eudicotyledons</taxon>
        <taxon>Gunneridae</taxon>
        <taxon>Pentapetalae</taxon>
        <taxon>asterids</taxon>
        <taxon>lamiids</taxon>
        <taxon>Lamiales</taxon>
        <taxon>Lentibulariaceae</taxon>
        <taxon>Genlisea</taxon>
    </lineage>
</organism>
<dbReference type="PANTHER" id="PTHR32444">
    <property type="entry name" value="BULB-TYPE LECTIN DOMAIN-CONTAINING PROTEIN"/>
    <property type="match status" value="1"/>
</dbReference>
<keyword evidence="2" id="KW-0732">Signal</keyword>
<dbReference type="GO" id="GO:0048544">
    <property type="term" value="P:recognition of pollen"/>
    <property type="evidence" value="ECO:0007669"/>
    <property type="project" value="InterPro"/>
</dbReference>
<dbReference type="PANTHER" id="PTHR32444:SF108">
    <property type="entry name" value="OS02G0527900 PROTEIN"/>
    <property type="match status" value="1"/>
</dbReference>
<evidence type="ECO:0000313" key="8">
    <source>
        <dbReference type="Proteomes" id="UP000015453"/>
    </source>
</evidence>
<proteinExistence type="predicted"/>
<dbReference type="PIRSF" id="PIRSF002686">
    <property type="entry name" value="SLG"/>
    <property type="match status" value="1"/>
</dbReference>
<feature type="non-terminal residue" evidence="7">
    <location>
        <position position="451"/>
    </location>
</feature>
<feature type="domain" description="Apple" evidence="6">
    <location>
        <begin position="302"/>
        <end position="382"/>
    </location>
</feature>
<dbReference type="Pfam" id="PF01453">
    <property type="entry name" value="B_lectin"/>
    <property type="match status" value="1"/>
</dbReference>
<dbReference type="InterPro" id="IPR001480">
    <property type="entry name" value="Bulb-type_lectin_dom"/>
</dbReference>
<evidence type="ECO:0000256" key="2">
    <source>
        <dbReference type="ARBA" id="ARBA00022729"/>
    </source>
</evidence>
<protein>
    <recommendedName>
        <fullName evidence="6">Apple domain-containing protein</fullName>
    </recommendedName>
</protein>
<dbReference type="InterPro" id="IPR035446">
    <property type="entry name" value="SLSG/EP1"/>
</dbReference>
<comment type="function">
    <text evidence="1">Involved in sporophytic self-incompatibility system (the inability of flowering plants to achieve self-fertilization).</text>
</comment>
<comment type="caution">
    <text evidence="7">The sequence shown here is derived from an EMBL/GenBank/DDBJ whole genome shotgun (WGS) entry which is preliminary data.</text>
</comment>
<evidence type="ECO:0000259" key="6">
    <source>
        <dbReference type="PROSITE" id="PS50948"/>
    </source>
</evidence>
<dbReference type="EMBL" id="AUSU01008603">
    <property type="protein sequence ID" value="EPS59144.1"/>
    <property type="molecule type" value="Genomic_DNA"/>
</dbReference>
<feature type="non-terminal residue" evidence="7">
    <location>
        <position position="1"/>
    </location>
</feature>
<evidence type="ECO:0000313" key="7">
    <source>
        <dbReference type="EMBL" id="EPS59144.1"/>
    </source>
</evidence>
<evidence type="ECO:0000256" key="4">
    <source>
        <dbReference type="ARBA" id="ARBA00023180"/>
    </source>
</evidence>